<reference evidence="3" key="1">
    <citation type="journal article" date="2023" name="Nat. Commun.">
        <title>Diploid and tetraploid genomes of Acorus and the evolution of monocots.</title>
        <authorList>
            <person name="Ma L."/>
            <person name="Liu K.W."/>
            <person name="Li Z."/>
            <person name="Hsiao Y.Y."/>
            <person name="Qi Y."/>
            <person name="Fu T."/>
            <person name="Tang G.D."/>
            <person name="Zhang D."/>
            <person name="Sun W.H."/>
            <person name="Liu D.K."/>
            <person name="Li Y."/>
            <person name="Chen G.Z."/>
            <person name="Liu X.D."/>
            <person name="Liao X.Y."/>
            <person name="Jiang Y.T."/>
            <person name="Yu X."/>
            <person name="Hao Y."/>
            <person name="Huang J."/>
            <person name="Zhao X.W."/>
            <person name="Ke S."/>
            <person name="Chen Y.Y."/>
            <person name="Wu W.L."/>
            <person name="Hsu J.L."/>
            <person name="Lin Y.F."/>
            <person name="Huang M.D."/>
            <person name="Li C.Y."/>
            <person name="Huang L."/>
            <person name="Wang Z.W."/>
            <person name="Zhao X."/>
            <person name="Zhong W.Y."/>
            <person name="Peng D.H."/>
            <person name="Ahmad S."/>
            <person name="Lan S."/>
            <person name="Zhang J.S."/>
            <person name="Tsai W.C."/>
            <person name="Van de Peer Y."/>
            <person name="Liu Z.J."/>
        </authorList>
    </citation>
    <scope>NUCLEOTIDE SEQUENCE</scope>
    <source>
        <strain evidence="3">SCP</strain>
    </source>
</reference>
<sequence length="105" mass="11563">MVKLLFQNQLVIFALLVTIAAATFVESQSICNINMDELVSCRPFVTKGTTVKKPVSKLCCSGMAKADWGCLCQLKKNNMLSPYNVDFSLCEKMPSLCGLTTPFQC</sequence>
<comment type="caution">
    <text evidence="3">The sequence shown here is derived from an EMBL/GenBank/DDBJ whole genome shotgun (WGS) entry which is preliminary data.</text>
</comment>
<accession>A0AAV9A2H0</accession>
<dbReference type="SUPFAM" id="SSF47699">
    <property type="entry name" value="Bifunctional inhibitor/lipid-transfer protein/seed storage 2S albumin"/>
    <property type="match status" value="1"/>
</dbReference>
<feature type="signal peptide" evidence="1">
    <location>
        <begin position="1"/>
        <end position="27"/>
    </location>
</feature>
<evidence type="ECO:0000313" key="4">
    <source>
        <dbReference type="Proteomes" id="UP001179952"/>
    </source>
</evidence>
<dbReference type="InterPro" id="IPR039265">
    <property type="entry name" value="DIR1-like"/>
</dbReference>
<proteinExistence type="predicted"/>
<dbReference type="PANTHER" id="PTHR33122:SF60">
    <property type="entry name" value="LIPID-TRANSFER PROTEIN DIR1-RELATED"/>
    <property type="match status" value="1"/>
</dbReference>
<dbReference type="InterPro" id="IPR036312">
    <property type="entry name" value="Bifun_inhib/LTP/seed_sf"/>
</dbReference>
<evidence type="ECO:0000256" key="1">
    <source>
        <dbReference type="SAM" id="SignalP"/>
    </source>
</evidence>
<dbReference type="Gene3D" id="1.10.110.10">
    <property type="entry name" value="Plant lipid-transfer and hydrophobic proteins"/>
    <property type="match status" value="1"/>
</dbReference>
<evidence type="ECO:0000259" key="2">
    <source>
        <dbReference type="Pfam" id="PF14368"/>
    </source>
</evidence>
<reference evidence="3" key="2">
    <citation type="submission" date="2023-06" db="EMBL/GenBank/DDBJ databases">
        <authorList>
            <person name="Ma L."/>
            <person name="Liu K.-W."/>
            <person name="Li Z."/>
            <person name="Hsiao Y.-Y."/>
            <person name="Qi Y."/>
            <person name="Fu T."/>
            <person name="Tang G."/>
            <person name="Zhang D."/>
            <person name="Sun W.-H."/>
            <person name="Liu D.-K."/>
            <person name="Li Y."/>
            <person name="Chen G.-Z."/>
            <person name="Liu X.-D."/>
            <person name="Liao X.-Y."/>
            <person name="Jiang Y.-T."/>
            <person name="Yu X."/>
            <person name="Hao Y."/>
            <person name="Huang J."/>
            <person name="Zhao X.-W."/>
            <person name="Ke S."/>
            <person name="Chen Y.-Y."/>
            <person name="Wu W.-L."/>
            <person name="Hsu J.-L."/>
            <person name="Lin Y.-F."/>
            <person name="Huang M.-D."/>
            <person name="Li C.-Y."/>
            <person name="Huang L."/>
            <person name="Wang Z.-W."/>
            <person name="Zhao X."/>
            <person name="Zhong W.-Y."/>
            <person name="Peng D.-H."/>
            <person name="Ahmad S."/>
            <person name="Lan S."/>
            <person name="Zhang J.-S."/>
            <person name="Tsai W.-C."/>
            <person name="Van De Peer Y."/>
            <person name="Liu Z.-J."/>
        </authorList>
    </citation>
    <scope>NUCLEOTIDE SEQUENCE</scope>
    <source>
        <strain evidence="3">SCP</strain>
        <tissue evidence="3">Leaves</tissue>
    </source>
</reference>
<evidence type="ECO:0000313" key="3">
    <source>
        <dbReference type="EMBL" id="KAK1258344.1"/>
    </source>
</evidence>
<feature type="domain" description="Bifunctional inhibitor/plant lipid transfer protein/seed storage helical" evidence="2">
    <location>
        <begin position="18"/>
        <end position="104"/>
    </location>
</feature>
<keyword evidence="1" id="KW-0732">Signal</keyword>
<organism evidence="3 4">
    <name type="scientific">Acorus gramineus</name>
    <name type="common">Dwarf sweet flag</name>
    <dbReference type="NCBI Taxonomy" id="55184"/>
    <lineage>
        <taxon>Eukaryota</taxon>
        <taxon>Viridiplantae</taxon>
        <taxon>Streptophyta</taxon>
        <taxon>Embryophyta</taxon>
        <taxon>Tracheophyta</taxon>
        <taxon>Spermatophyta</taxon>
        <taxon>Magnoliopsida</taxon>
        <taxon>Liliopsida</taxon>
        <taxon>Acoraceae</taxon>
        <taxon>Acorus</taxon>
    </lineage>
</organism>
<dbReference type="GO" id="GO:0009627">
    <property type="term" value="P:systemic acquired resistance"/>
    <property type="evidence" value="ECO:0007669"/>
    <property type="project" value="InterPro"/>
</dbReference>
<dbReference type="Pfam" id="PF14368">
    <property type="entry name" value="LTP_2"/>
    <property type="match status" value="1"/>
</dbReference>
<dbReference type="InterPro" id="IPR016140">
    <property type="entry name" value="Bifunc_inhib/LTP/seed_store"/>
</dbReference>
<keyword evidence="4" id="KW-1185">Reference proteome</keyword>
<dbReference type="GO" id="GO:0005504">
    <property type="term" value="F:fatty acid binding"/>
    <property type="evidence" value="ECO:0007669"/>
    <property type="project" value="InterPro"/>
</dbReference>
<protein>
    <recommendedName>
        <fullName evidence="2">Bifunctional inhibitor/plant lipid transfer protein/seed storage helical domain-containing protein</fullName>
    </recommendedName>
</protein>
<dbReference type="Proteomes" id="UP001179952">
    <property type="component" value="Unassembled WGS sequence"/>
</dbReference>
<dbReference type="EMBL" id="JAUJYN010000019">
    <property type="protein sequence ID" value="KAK1258344.1"/>
    <property type="molecule type" value="Genomic_DNA"/>
</dbReference>
<dbReference type="AlphaFoldDB" id="A0AAV9A2H0"/>
<dbReference type="PANTHER" id="PTHR33122">
    <property type="entry name" value="LIPID BINDING PROTEIN-RELATED"/>
    <property type="match status" value="1"/>
</dbReference>
<gene>
    <name evidence="3" type="ORF">QJS04_geneDACA009276</name>
</gene>
<name>A0AAV9A2H0_ACOGR</name>
<feature type="chain" id="PRO_5043709579" description="Bifunctional inhibitor/plant lipid transfer protein/seed storage helical domain-containing protein" evidence="1">
    <location>
        <begin position="28"/>
        <end position="105"/>
    </location>
</feature>